<evidence type="ECO:0000313" key="2">
    <source>
        <dbReference type="EMBL" id="CAB5208964.1"/>
    </source>
</evidence>
<reference evidence="1" key="1">
    <citation type="submission" date="2020-04" db="EMBL/GenBank/DDBJ databases">
        <authorList>
            <person name="Chiriac C."/>
            <person name="Salcher M."/>
            <person name="Ghai R."/>
            <person name="Kavagutti S V."/>
        </authorList>
    </citation>
    <scope>NUCLEOTIDE SEQUENCE</scope>
</reference>
<evidence type="ECO:0000313" key="1">
    <source>
        <dbReference type="EMBL" id="CAB4125970.1"/>
    </source>
</evidence>
<accession>A0A6J5L0Q2</accession>
<dbReference type="EMBL" id="LR798231">
    <property type="protein sequence ID" value="CAB5208964.1"/>
    <property type="molecule type" value="Genomic_DNA"/>
</dbReference>
<sequence>MIQYKTTKCLFKGTYQYKIVLVCAGAQWFRSGDMDATLVSLNALVTSDKRSGYAYSIKTQEDLDYAFSLQKQLKKLQAIEVRVESPWVTVYANNRADIDSLAKLDPNNVKYISIPDNTLEKDTIVMPKMDYEFRITLGKTTREHSAFVDWAEGNSKIKLTKSCKKDLCKDRSWGGTHFYITGEKNLLVARMHLGGSINKIERIIK</sequence>
<gene>
    <name evidence="2" type="ORF">UFOVP181_268</name>
    <name evidence="1" type="ORF">UFOVP57_371</name>
</gene>
<proteinExistence type="predicted"/>
<dbReference type="EMBL" id="LR796187">
    <property type="protein sequence ID" value="CAB4125970.1"/>
    <property type="molecule type" value="Genomic_DNA"/>
</dbReference>
<protein>
    <submittedName>
        <fullName evidence="1">Uncharacterized protein</fullName>
    </submittedName>
</protein>
<name>A0A6J5L0Q2_9CAUD</name>
<organism evidence="1">
    <name type="scientific">uncultured Caudovirales phage</name>
    <dbReference type="NCBI Taxonomy" id="2100421"/>
    <lineage>
        <taxon>Viruses</taxon>
        <taxon>Duplodnaviria</taxon>
        <taxon>Heunggongvirae</taxon>
        <taxon>Uroviricota</taxon>
        <taxon>Caudoviricetes</taxon>
        <taxon>Peduoviridae</taxon>
        <taxon>Maltschvirus</taxon>
        <taxon>Maltschvirus maltsch</taxon>
    </lineage>
</organism>